<dbReference type="AlphaFoldDB" id="A0A9P5PMX2"/>
<keyword evidence="3" id="KW-1185">Reference proteome</keyword>
<protein>
    <submittedName>
        <fullName evidence="2">Uncharacterized protein</fullName>
    </submittedName>
</protein>
<sequence>MPTNPAASCTALVTNSMENALRTPGPPIREFFDFSSCTPNCVKRSSDTVERIAVTEARQDAKPLSLCAAFECILRLESANSSSDEEEMPELEVETPSLRRSGGEATEPPSHALRPLLILPLLGGTEFYDV</sequence>
<accession>A0A9P5PMX2</accession>
<evidence type="ECO:0000313" key="3">
    <source>
        <dbReference type="Proteomes" id="UP000772434"/>
    </source>
</evidence>
<reference evidence="2" key="1">
    <citation type="submission" date="2020-11" db="EMBL/GenBank/DDBJ databases">
        <authorList>
            <consortium name="DOE Joint Genome Institute"/>
            <person name="Ahrendt S."/>
            <person name="Riley R."/>
            <person name="Andreopoulos W."/>
            <person name="Labutti K."/>
            <person name="Pangilinan J."/>
            <person name="Ruiz-Duenas F.J."/>
            <person name="Barrasa J.M."/>
            <person name="Sanchez-Garcia M."/>
            <person name="Camarero S."/>
            <person name="Miyauchi S."/>
            <person name="Serrano A."/>
            <person name="Linde D."/>
            <person name="Babiker R."/>
            <person name="Drula E."/>
            <person name="Ayuso-Fernandez I."/>
            <person name="Pacheco R."/>
            <person name="Padilla G."/>
            <person name="Ferreira P."/>
            <person name="Barriuso J."/>
            <person name="Kellner H."/>
            <person name="Castanera R."/>
            <person name="Alfaro M."/>
            <person name="Ramirez L."/>
            <person name="Pisabarro A.G."/>
            <person name="Kuo A."/>
            <person name="Tritt A."/>
            <person name="Lipzen A."/>
            <person name="He G."/>
            <person name="Yan M."/>
            <person name="Ng V."/>
            <person name="Cullen D."/>
            <person name="Martin F."/>
            <person name="Rosso M.-N."/>
            <person name="Henrissat B."/>
            <person name="Hibbett D."/>
            <person name="Martinez A.T."/>
            <person name="Grigoriev I.V."/>
        </authorList>
    </citation>
    <scope>NUCLEOTIDE SEQUENCE</scope>
    <source>
        <strain evidence="2">AH 40177</strain>
    </source>
</reference>
<gene>
    <name evidence="2" type="ORF">BDP27DRAFT_1425344</name>
</gene>
<dbReference type="Proteomes" id="UP000772434">
    <property type="component" value="Unassembled WGS sequence"/>
</dbReference>
<evidence type="ECO:0000256" key="1">
    <source>
        <dbReference type="SAM" id="MobiDB-lite"/>
    </source>
</evidence>
<organism evidence="2 3">
    <name type="scientific">Rhodocollybia butyracea</name>
    <dbReference type="NCBI Taxonomy" id="206335"/>
    <lineage>
        <taxon>Eukaryota</taxon>
        <taxon>Fungi</taxon>
        <taxon>Dikarya</taxon>
        <taxon>Basidiomycota</taxon>
        <taxon>Agaricomycotina</taxon>
        <taxon>Agaricomycetes</taxon>
        <taxon>Agaricomycetidae</taxon>
        <taxon>Agaricales</taxon>
        <taxon>Marasmiineae</taxon>
        <taxon>Omphalotaceae</taxon>
        <taxon>Rhodocollybia</taxon>
    </lineage>
</organism>
<proteinExistence type="predicted"/>
<dbReference type="EMBL" id="JADNRY010000112">
    <property type="protein sequence ID" value="KAF9064945.1"/>
    <property type="molecule type" value="Genomic_DNA"/>
</dbReference>
<feature type="compositionally biased region" description="Acidic residues" evidence="1">
    <location>
        <begin position="83"/>
        <end position="93"/>
    </location>
</feature>
<name>A0A9P5PMX2_9AGAR</name>
<evidence type="ECO:0000313" key="2">
    <source>
        <dbReference type="EMBL" id="KAF9064945.1"/>
    </source>
</evidence>
<feature type="region of interest" description="Disordered" evidence="1">
    <location>
        <begin position="80"/>
        <end position="111"/>
    </location>
</feature>
<comment type="caution">
    <text evidence="2">The sequence shown here is derived from an EMBL/GenBank/DDBJ whole genome shotgun (WGS) entry which is preliminary data.</text>
</comment>